<dbReference type="EMBL" id="BSNJ01000001">
    <property type="protein sequence ID" value="GLQ19767.1"/>
    <property type="molecule type" value="Genomic_DNA"/>
</dbReference>
<evidence type="ECO:0000256" key="7">
    <source>
        <dbReference type="ARBA" id="ARBA00022989"/>
    </source>
</evidence>
<proteinExistence type="inferred from homology"/>
<dbReference type="PIRSF" id="PIRSF006247">
    <property type="entry name" value="TrkH"/>
    <property type="match status" value="1"/>
</dbReference>
<feature type="transmembrane region" description="Helical" evidence="11">
    <location>
        <begin position="333"/>
        <end position="358"/>
    </location>
</feature>
<keyword evidence="3 10" id="KW-1003">Cell membrane</keyword>
<evidence type="ECO:0000256" key="1">
    <source>
        <dbReference type="ARBA" id="ARBA00004651"/>
    </source>
</evidence>
<comment type="similarity">
    <text evidence="10">Belongs to the TrkH potassium transport family.</text>
</comment>
<keyword evidence="2 10" id="KW-0813">Transport</keyword>
<comment type="caution">
    <text evidence="12">The sequence shown here is derived from an EMBL/GenBank/DDBJ whole genome shotgun (WGS) entry which is preliminary data.</text>
</comment>
<protein>
    <recommendedName>
        <fullName evidence="10">Trk system potassium uptake protein</fullName>
    </recommendedName>
</protein>
<feature type="transmembrane region" description="Helical" evidence="11">
    <location>
        <begin position="179"/>
        <end position="199"/>
    </location>
</feature>
<reference evidence="12" key="2">
    <citation type="submission" date="2023-01" db="EMBL/GenBank/DDBJ databases">
        <title>Draft genome sequence of Algimonas porphyrae strain NBRC 108216.</title>
        <authorList>
            <person name="Sun Q."/>
            <person name="Mori K."/>
        </authorList>
    </citation>
    <scope>NUCLEOTIDE SEQUENCE</scope>
    <source>
        <strain evidence="12">NBRC 108216</strain>
    </source>
</reference>
<dbReference type="PANTHER" id="PTHR32024:SF3">
    <property type="entry name" value="TRK SYSTEM POTASSIUM UPTAKE PROTEIN"/>
    <property type="match status" value="1"/>
</dbReference>
<organism evidence="12 13">
    <name type="scientific">Algimonas porphyrae</name>
    <dbReference type="NCBI Taxonomy" id="1128113"/>
    <lineage>
        <taxon>Bacteria</taxon>
        <taxon>Pseudomonadati</taxon>
        <taxon>Pseudomonadota</taxon>
        <taxon>Alphaproteobacteria</taxon>
        <taxon>Maricaulales</taxon>
        <taxon>Robiginitomaculaceae</taxon>
        <taxon>Algimonas</taxon>
    </lineage>
</organism>
<dbReference type="Pfam" id="PF02386">
    <property type="entry name" value="TrkH"/>
    <property type="match status" value="1"/>
</dbReference>
<comment type="function">
    <text evidence="10">Low-affinity potassium transport system. Interacts with Trk system potassium uptake protein TrkA.</text>
</comment>
<evidence type="ECO:0000313" key="13">
    <source>
        <dbReference type="Proteomes" id="UP001161390"/>
    </source>
</evidence>
<keyword evidence="10" id="KW-0997">Cell inner membrane</keyword>
<evidence type="ECO:0000256" key="4">
    <source>
        <dbReference type="ARBA" id="ARBA00022538"/>
    </source>
</evidence>
<keyword evidence="4 10" id="KW-0633">Potassium transport</keyword>
<keyword evidence="6 10" id="KW-0630">Potassium</keyword>
<dbReference type="Proteomes" id="UP001161390">
    <property type="component" value="Unassembled WGS sequence"/>
</dbReference>
<evidence type="ECO:0000256" key="10">
    <source>
        <dbReference type="PIRNR" id="PIRNR006247"/>
    </source>
</evidence>
<evidence type="ECO:0000256" key="9">
    <source>
        <dbReference type="ARBA" id="ARBA00023136"/>
    </source>
</evidence>
<evidence type="ECO:0000256" key="6">
    <source>
        <dbReference type="ARBA" id="ARBA00022958"/>
    </source>
</evidence>
<evidence type="ECO:0000256" key="2">
    <source>
        <dbReference type="ARBA" id="ARBA00022448"/>
    </source>
</evidence>
<evidence type="ECO:0000256" key="5">
    <source>
        <dbReference type="ARBA" id="ARBA00022692"/>
    </source>
</evidence>
<dbReference type="RefSeq" id="WP_284369697.1">
    <property type="nucleotide sequence ID" value="NZ_BSNJ01000001.1"/>
</dbReference>
<feature type="transmembrane region" description="Helical" evidence="11">
    <location>
        <begin position="7"/>
        <end position="28"/>
    </location>
</feature>
<gene>
    <name evidence="12" type="ORF">GCM10007854_07220</name>
</gene>
<keyword evidence="7 11" id="KW-1133">Transmembrane helix</keyword>
<keyword evidence="9 10" id="KW-0472">Membrane</keyword>
<evidence type="ECO:0000313" key="12">
    <source>
        <dbReference type="EMBL" id="GLQ19767.1"/>
    </source>
</evidence>
<evidence type="ECO:0000256" key="8">
    <source>
        <dbReference type="ARBA" id="ARBA00023065"/>
    </source>
</evidence>
<dbReference type="InterPro" id="IPR004772">
    <property type="entry name" value="TrkH"/>
</dbReference>
<name>A0ABQ5UY45_9PROT</name>
<dbReference type="InterPro" id="IPR003445">
    <property type="entry name" value="Cat_transpt"/>
</dbReference>
<evidence type="ECO:0000256" key="3">
    <source>
        <dbReference type="ARBA" id="ARBA00022475"/>
    </source>
</evidence>
<sequence>MPDLRPVFFVIGLMAAAMGMLMFVPMVVDLLYNDRSWQAFAISGVIVTLVGGTLATATYTPRPDLRARGAFVLTVFSWIVLAVLAALPFLLDPVRLSFTDALFEATSGITTTGATILTGLDDMPKGILLWRAMLQWMGGIGIIVTAMAILPMLGVGGMQLFRLESSDVGEKILPRAQSIAITIAFIYLVLTLACTMAYMGTGMTGFDAVAHAMTTIATGGYSTSDASMGGFMDDGADMVGSLFMLLGALPFGVYMLMVRRGQFGAPFRDPQVRAFLFTIAALSLLVLVALITSGAQDSELGLFRSLRLSVFNTISIITGTGYATADYMQWGPLAVGAFFFFMFIGGCAGSTACSIKIFRYQVALEALRAYLFRMPRPHAIAPMRYGGRPLPDAIVYSVLGYFFLFFVTVAVIASLLGALGLDPVTAWSGAGSAVANVGPGLGDIIGPSGTYQSLPNMAKWLLMTGMIVGRLEIVTALVVLTPSFWRA</sequence>
<feature type="transmembrane region" description="Helical" evidence="11">
    <location>
        <begin position="71"/>
        <end position="91"/>
    </location>
</feature>
<accession>A0ABQ5UY45</accession>
<feature type="transmembrane region" description="Helical" evidence="11">
    <location>
        <begin position="133"/>
        <end position="158"/>
    </location>
</feature>
<comment type="subcellular location">
    <subcellularLocation>
        <location evidence="10">Cell inner membrane</location>
        <topology evidence="10">Multi-pass membrane protein</topology>
    </subcellularLocation>
    <subcellularLocation>
        <location evidence="1">Cell membrane</location>
        <topology evidence="1">Multi-pass membrane protein</topology>
    </subcellularLocation>
</comment>
<feature type="transmembrane region" description="Helical" evidence="11">
    <location>
        <begin position="40"/>
        <end position="59"/>
    </location>
</feature>
<feature type="transmembrane region" description="Helical" evidence="11">
    <location>
        <begin position="393"/>
        <end position="419"/>
    </location>
</feature>
<keyword evidence="8 10" id="KW-0406">Ion transport</keyword>
<keyword evidence="5 11" id="KW-0812">Transmembrane</keyword>
<keyword evidence="13" id="KW-1185">Reference proteome</keyword>
<feature type="transmembrane region" description="Helical" evidence="11">
    <location>
        <begin position="274"/>
        <end position="295"/>
    </location>
</feature>
<dbReference type="PANTHER" id="PTHR32024">
    <property type="entry name" value="TRK SYSTEM POTASSIUM UPTAKE PROTEIN TRKG-RELATED"/>
    <property type="match status" value="1"/>
</dbReference>
<feature type="transmembrane region" description="Helical" evidence="11">
    <location>
        <begin position="460"/>
        <end position="485"/>
    </location>
</feature>
<feature type="transmembrane region" description="Helical" evidence="11">
    <location>
        <begin position="238"/>
        <end position="258"/>
    </location>
</feature>
<evidence type="ECO:0000256" key="11">
    <source>
        <dbReference type="SAM" id="Phobius"/>
    </source>
</evidence>
<reference evidence="12" key="1">
    <citation type="journal article" date="2014" name="Int. J. Syst. Evol. Microbiol.">
        <title>Complete genome of a new Firmicutes species belonging to the dominant human colonic microbiota ('Ruminococcus bicirculans') reveals two chromosomes and a selective capacity to utilize plant glucans.</title>
        <authorList>
            <consortium name="NISC Comparative Sequencing Program"/>
            <person name="Wegmann U."/>
            <person name="Louis P."/>
            <person name="Goesmann A."/>
            <person name="Henrissat B."/>
            <person name="Duncan S.H."/>
            <person name="Flint H.J."/>
        </authorList>
    </citation>
    <scope>NUCLEOTIDE SEQUENCE</scope>
    <source>
        <strain evidence="12">NBRC 108216</strain>
    </source>
</reference>